<keyword evidence="1" id="KW-1133">Transmembrane helix</keyword>
<accession>A0A255GQ39</accession>
<feature type="transmembrane region" description="Helical" evidence="1">
    <location>
        <begin position="21"/>
        <end position="44"/>
    </location>
</feature>
<protein>
    <submittedName>
        <fullName evidence="2">Uncharacterized protein</fullName>
    </submittedName>
</protein>
<sequence>MSDQNINIKLDRGPDNHAWTVLGTLLACGAAGMVAWVVSAAGMLDLAATGLTFFTQLLSMMFKVGLLVLPEKKSSDFSETSGLLKTAWREFQEFQAKSPIWRLAVLALGFTIVFMIARLGLSFALGVFGNIWIAGAAAALLASLIVAPNLFSGFFSRLKSKSGVQIKPRIDDEPESGKEAA</sequence>
<feature type="transmembrane region" description="Helical" evidence="1">
    <location>
        <begin position="131"/>
        <end position="151"/>
    </location>
</feature>
<dbReference type="Proteomes" id="UP000215896">
    <property type="component" value="Unassembled WGS sequence"/>
</dbReference>
<feature type="transmembrane region" description="Helical" evidence="1">
    <location>
        <begin position="50"/>
        <end position="69"/>
    </location>
</feature>
<dbReference type="EMBL" id="NMVO01000001">
    <property type="protein sequence ID" value="OYO17522.1"/>
    <property type="molecule type" value="Genomic_DNA"/>
</dbReference>
<feature type="transmembrane region" description="Helical" evidence="1">
    <location>
        <begin position="103"/>
        <end position="125"/>
    </location>
</feature>
<keyword evidence="1" id="KW-0472">Membrane</keyword>
<reference evidence="2 3" key="1">
    <citation type="submission" date="2017-07" db="EMBL/GenBank/DDBJ databases">
        <title>Draft whole genome sequences of clinical Proprionibacteriaceae strains.</title>
        <authorList>
            <person name="Bernier A.-M."/>
            <person name="Bernard K."/>
            <person name="Domingo M.-C."/>
        </authorList>
    </citation>
    <scope>NUCLEOTIDE SEQUENCE [LARGE SCALE GENOMIC DNA]</scope>
    <source>
        <strain evidence="2 3">NML 030167</strain>
    </source>
</reference>
<name>A0A255GQ39_9ACTN</name>
<evidence type="ECO:0000256" key="1">
    <source>
        <dbReference type="SAM" id="Phobius"/>
    </source>
</evidence>
<comment type="caution">
    <text evidence="2">The sequence shown here is derived from an EMBL/GenBank/DDBJ whole genome shotgun (WGS) entry which is preliminary data.</text>
</comment>
<evidence type="ECO:0000313" key="3">
    <source>
        <dbReference type="Proteomes" id="UP000215896"/>
    </source>
</evidence>
<dbReference type="AlphaFoldDB" id="A0A255GQ39"/>
<gene>
    <name evidence="2" type="ORF">CGZ94_01030</name>
</gene>
<evidence type="ECO:0000313" key="2">
    <source>
        <dbReference type="EMBL" id="OYO17522.1"/>
    </source>
</evidence>
<dbReference type="RefSeq" id="WP_094404355.1">
    <property type="nucleotide sequence ID" value="NZ_NMVO01000001.1"/>
</dbReference>
<dbReference type="OrthoDB" id="4414657at2"/>
<accession>A0A4R6LQV5</accession>
<keyword evidence="3" id="KW-1185">Reference proteome</keyword>
<proteinExistence type="predicted"/>
<organism evidence="2 3">
    <name type="scientific">Enemella evansiae</name>
    <dbReference type="NCBI Taxonomy" id="2016499"/>
    <lineage>
        <taxon>Bacteria</taxon>
        <taxon>Bacillati</taxon>
        <taxon>Actinomycetota</taxon>
        <taxon>Actinomycetes</taxon>
        <taxon>Propionibacteriales</taxon>
        <taxon>Propionibacteriaceae</taxon>
        <taxon>Enemella</taxon>
    </lineage>
</organism>
<keyword evidence="1" id="KW-0812">Transmembrane</keyword>